<sequence>MENQSFNAVRMESSKFGKRGVLCTALMFFLTFAFTCVLGKFGPPVFESHDGTSKLRINRASTNTMSTWVGNLVNLVPENQLLWVTCNFERPDSINASYAFDYTQEMYVTVLGSHEETSDFLAIKKFDETLDNGADLVVAKQLASRKVDFKANEMYSRDITIFNLHTMPYKNFKVKVEFKNAGDIDKYGHANHEDHQMNVMFTMRYVNRDYTSFEFSWKYTFCVVTLLVMFFPSLNRGGLLSRSKTFTSLSLIFEGFTVRLWSTKWKMWSYQQKWIMVLLVQLFFFNDPLIYFEVYNTKIGGEVLGGIYIGFMATFICTLMLFWLCALDETRDEKNLGRRDKGGCNKHAFKTAFMVFFWIYLVTTYAHIRMQEKDDPTYEAAQEGDRFVFATALGGLLTVIYTLWFLFYTFKGLYVLCTLPPPFLFVFAITFFTFSATVVGIFIAALYPVPSAALDFLGMYSLYNLYIWTMAFVYAPLKNSSNDTEENYGVMEFGGELRGPSMIGDIASQEEIDDMQL</sequence>
<dbReference type="EMBL" id="BRXX01000048">
    <property type="protein sequence ID" value="GMH85388.1"/>
    <property type="molecule type" value="Genomic_DNA"/>
</dbReference>
<organism evidence="7 8">
    <name type="scientific">Triparma verrucosa</name>
    <dbReference type="NCBI Taxonomy" id="1606542"/>
    <lineage>
        <taxon>Eukaryota</taxon>
        <taxon>Sar</taxon>
        <taxon>Stramenopiles</taxon>
        <taxon>Ochrophyta</taxon>
        <taxon>Bolidophyceae</taxon>
        <taxon>Parmales</taxon>
        <taxon>Triparmaceae</taxon>
        <taxon>Triparma</taxon>
    </lineage>
</organism>
<proteinExistence type="predicted"/>
<dbReference type="InterPro" id="IPR040416">
    <property type="entry name" value="TMEM181"/>
</dbReference>
<evidence type="ECO:0000256" key="3">
    <source>
        <dbReference type="ARBA" id="ARBA00022989"/>
    </source>
</evidence>
<dbReference type="PANTHER" id="PTHR31918:SF1">
    <property type="entry name" value="TRANSMEMBRANE PROTEIN 181"/>
    <property type="match status" value="1"/>
</dbReference>
<evidence type="ECO:0000256" key="2">
    <source>
        <dbReference type="ARBA" id="ARBA00022692"/>
    </source>
</evidence>
<feature type="transmembrane region" description="Helical" evidence="5">
    <location>
        <begin position="215"/>
        <end position="234"/>
    </location>
</feature>
<evidence type="ECO:0000256" key="5">
    <source>
        <dbReference type="SAM" id="Phobius"/>
    </source>
</evidence>
<protein>
    <recommendedName>
        <fullName evidence="6">Wntless-like transmembrane domain-containing protein</fullName>
    </recommendedName>
</protein>
<keyword evidence="8" id="KW-1185">Reference proteome</keyword>
<comment type="subcellular location">
    <subcellularLocation>
        <location evidence="1">Membrane</location>
        <topology evidence="1">Multi-pass membrane protein</topology>
    </subcellularLocation>
</comment>
<keyword evidence="2 5" id="KW-0812">Transmembrane</keyword>
<evidence type="ECO:0000313" key="7">
    <source>
        <dbReference type="EMBL" id="GMH85388.1"/>
    </source>
</evidence>
<comment type="caution">
    <text evidence="7">The sequence shown here is derived from an EMBL/GenBank/DDBJ whole genome shotgun (WGS) entry which is preliminary data.</text>
</comment>
<feature type="transmembrane region" description="Helical" evidence="5">
    <location>
        <begin position="388"/>
        <end position="410"/>
    </location>
</feature>
<accession>A0A9W7BEQ0</accession>
<dbReference type="GO" id="GO:0015643">
    <property type="term" value="F:toxic substance binding"/>
    <property type="evidence" value="ECO:0007669"/>
    <property type="project" value="InterPro"/>
</dbReference>
<keyword evidence="4 5" id="KW-0472">Membrane</keyword>
<dbReference type="Pfam" id="PF06664">
    <property type="entry name" value="WLS-like_TM"/>
    <property type="match status" value="1"/>
</dbReference>
<feature type="transmembrane region" description="Helical" evidence="5">
    <location>
        <begin position="304"/>
        <end position="327"/>
    </location>
</feature>
<feature type="transmembrane region" description="Helical" evidence="5">
    <location>
        <begin position="274"/>
        <end position="292"/>
    </location>
</feature>
<feature type="domain" description="Wntless-like transmembrane" evidence="6">
    <location>
        <begin position="207"/>
        <end position="476"/>
    </location>
</feature>
<name>A0A9W7BEQ0_9STRA</name>
<keyword evidence="3 5" id="KW-1133">Transmembrane helix</keyword>
<gene>
    <name evidence="7" type="ORF">TrVE_jg315</name>
</gene>
<evidence type="ECO:0000313" key="8">
    <source>
        <dbReference type="Proteomes" id="UP001165160"/>
    </source>
</evidence>
<dbReference type="GO" id="GO:0016020">
    <property type="term" value="C:membrane"/>
    <property type="evidence" value="ECO:0007669"/>
    <property type="project" value="UniProtKB-SubCell"/>
</dbReference>
<dbReference type="InterPro" id="IPR047843">
    <property type="entry name" value="WLS-like_TM"/>
</dbReference>
<evidence type="ECO:0000256" key="1">
    <source>
        <dbReference type="ARBA" id="ARBA00004141"/>
    </source>
</evidence>
<feature type="transmembrane region" description="Helical" evidence="5">
    <location>
        <begin position="459"/>
        <end position="477"/>
    </location>
</feature>
<feature type="transmembrane region" description="Helical" evidence="5">
    <location>
        <begin position="422"/>
        <end position="447"/>
    </location>
</feature>
<feature type="transmembrane region" description="Helical" evidence="5">
    <location>
        <begin position="348"/>
        <end position="368"/>
    </location>
</feature>
<reference evidence="8" key="1">
    <citation type="journal article" date="2023" name="Commun. Biol.">
        <title>Genome analysis of Parmales, the sister group of diatoms, reveals the evolutionary specialization of diatoms from phago-mixotrophs to photoautotrophs.</title>
        <authorList>
            <person name="Ban H."/>
            <person name="Sato S."/>
            <person name="Yoshikawa S."/>
            <person name="Yamada K."/>
            <person name="Nakamura Y."/>
            <person name="Ichinomiya M."/>
            <person name="Sato N."/>
            <person name="Blanc-Mathieu R."/>
            <person name="Endo H."/>
            <person name="Kuwata A."/>
            <person name="Ogata H."/>
        </authorList>
    </citation>
    <scope>NUCLEOTIDE SEQUENCE [LARGE SCALE GENOMIC DNA]</scope>
    <source>
        <strain evidence="8">NIES 3699</strain>
    </source>
</reference>
<dbReference type="Proteomes" id="UP001165160">
    <property type="component" value="Unassembled WGS sequence"/>
</dbReference>
<dbReference type="PANTHER" id="PTHR31918">
    <property type="entry name" value="TRANSMEMBRANE PROTEIN 181"/>
    <property type="match status" value="1"/>
</dbReference>
<evidence type="ECO:0000259" key="6">
    <source>
        <dbReference type="Pfam" id="PF06664"/>
    </source>
</evidence>
<evidence type="ECO:0000256" key="4">
    <source>
        <dbReference type="ARBA" id="ARBA00023136"/>
    </source>
</evidence>
<dbReference type="AlphaFoldDB" id="A0A9W7BEQ0"/>